<accession>A0A7N0TRL5</accession>
<feature type="coiled-coil region" evidence="1">
    <location>
        <begin position="117"/>
        <end position="162"/>
    </location>
</feature>
<dbReference type="Pfam" id="PF04949">
    <property type="entry name" value="Transcrip_act"/>
    <property type="match status" value="1"/>
</dbReference>
<reference evidence="3" key="1">
    <citation type="submission" date="2021-01" db="UniProtKB">
        <authorList>
            <consortium name="EnsemblPlants"/>
        </authorList>
    </citation>
    <scope>IDENTIFICATION</scope>
</reference>
<sequence>MEHEETTGTMTVNMKGNNGTGSSGRSTEDHEAEDDEVSELAMMSEFKAREEEIMRKKLEVKQRVESQLGRAEEEAKRLARIWEELEDLGDPTKKEVATVRKKIDTANRDLKPLAQSCQKKEKEFKEAVEAFNEKNKEKAQLVAALMELLAESERRRRRKLEELGSLVNSMR</sequence>
<protein>
    <recommendedName>
        <fullName evidence="5">RAB6-interacting golgin</fullName>
    </recommendedName>
</protein>
<dbReference type="InterPro" id="IPR007033">
    <property type="entry name" value="GORAB"/>
</dbReference>
<dbReference type="Gramene" id="Kaladp0042s0174.1.v1.1">
    <property type="protein sequence ID" value="Kaladp0042s0174.1.v1.1"/>
    <property type="gene ID" value="Kaladp0042s0174.v1.1"/>
</dbReference>
<dbReference type="AlphaFoldDB" id="A0A7N0TRL5"/>
<feature type="region of interest" description="Disordered" evidence="2">
    <location>
        <begin position="1"/>
        <end position="37"/>
    </location>
</feature>
<dbReference type="EnsemblPlants" id="Kaladp0042s0174.1.v1.1">
    <property type="protein sequence ID" value="Kaladp0042s0174.1.v1.1"/>
    <property type="gene ID" value="Kaladp0042s0174.v1.1"/>
</dbReference>
<keyword evidence="4" id="KW-1185">Reference proteome</keyword>
<organism evidence="3 4">
    <name type="scientific">Kalanchoe fedtschenkoi</name>
    <name type="common">Lavender scallops</name>
    <name type="synonym">South American air plant</name>
    <dbReference type="NCBI Taxonomy" id="63787"/>
    <lineage>
        <taxon>Eukaryota</taxon>
        <taxon>Viridiplantae</taxon>
        <taxon>Streptophyta</taxon>
        <taxon>Embryophyta</taxon>
        <taxon>Tracheophyta</taxon>
        <taxon>Spermatophyta</taxon>
        <taxon>Magnoliopsida</taxon>
        <taxon>eudicotyledons</taxon>
        <taxon>Gunneridae</taxon>
        <taxon>Pentapetalae</taxon>
        <taxon>Saxifragales</taxon>
        <taxon>Crassulaceae</taxon>
        <taxon>Kalanchoe</taxon>
    </lineage>
</organism>
<evidence type="ECO:0000313" key="3">
    <source>
        <dbReference type="EnsemblPlants" id="Kaladp0042s0174.1.v1.1"/>
    </source>
</evidence>
<dbReference type="Proteomes" id="UP000594263">
    <property type="component" value="Unplaced"/>
</dbReference>
<feature type="coiled-coil region" evidence="1">
    <location>
        <begin position="54"/>
        <end position="88"/>
    </location>
</feature>
<keyword evidence="1" id="KW-0175">Coiled coil</keyword>
<evidence type="ECO:0000256" key="1">
    <source>
        <dbReference type="SAM" id="Coils"/>
    </source>
</evidence>
<proteinExistence type="predicted"/>
<dbReference type="PANTHER" id="PTHR21470">
    <property type="entry name" value="RAB6-INTERACTING PROTEIN GORAB"/>
    <property type="match status" value="1"/>
</dbReference>
<evidence type="ECO:0000256" key="2">
    <source>
        <dbReference type="SAM" id="MobiDB-lite"/>
    </source>
</evidence>
<evidence type="ECO:0008006" key="5">
    <source>
        <dbReference type="Google" id="ProtNLM"/>
    </source>
</evidence>
<dbReference type="OMA" id="YEDETMA"/>
<name>A0A7N0TRL5_KALFE</name>
<dbReference type="PANTHER" id="PTHR21470:SF3">
    <property type="entry name" value="RAB6-INTERACTING GOLGIN"/>
    <property type="match status" value="1"/>
</dbReference>
<evidence type="ECO:0000313" key="4">
    <source>
        <dbReference type="Proteomes" id="UP000594263"/>
    </source>
</evidence>